<dbReference type="AlphaFoldDB" id="Q2RXS6"/>
<dbReference type="EnsemblBacteria" id="ABC21069">
    <property type="protein sequence ID" value="ABC21069"/>
    <property type="gene ID" value="Rru_A0264"/>
</dbReference>
<dbReference type="KEGG" id="rru:Rru_A0264"/>
<dbReference type="InterPro" id="IPR011990">
    <property type="entry name" value="TPR-like_helical_dom_sf"/>
</dbReference>
<feature type="repeat" description="TPR" evidence="1">
    <location>
        <begin position="494"/>
        <end position="527"/>
    </location>
</feature>
<evidence type="ECO:0000256" key="2">
    <source>
        <dbReference type="SAM" id="MobiDB-lite"/>
    </source>
</evidence>
<feature type="signal peptide" evidence="3">
    <location>
        <begin position="1"/>
        <end position="18"/>
    </location>
</feature>
<protein>
    <submittedName>
        <fullName evidence="4">TPR repeat</fullName>
    </submittedName>
</protein>
<dbReference type="Pfam" id="PF14559">
    <property type="entry name" value="TPR_19"/>
    <property type="match status" value="1"/>
</dbReference>
<evidence type="ECO:0000313" key="5">
    <source>
        <dbReference type="Proteomes" id="UP000001929"/>
    </source>
</evidence>
<dbReference type="PANTHER" id="PTHR12558">
    <property type="entry name" value="CELL DIVISION CYCLE 16,23,27"/>
    <property type="match status" value="1"/>
</dbReference>
<keyword evidence="1" id="KW-0802">TPR repeat</keyword>
<dbReference type="InterPro" id="IPR019734">
    <property type="entry name" value="TPR_rpt"/>
</dbReference>
<gene>
    <name evidence="4" type="ordered locus">Rru_A0264</name>
</gene>
<dbReference type="PhylomeDB" id="Q2RXS6"/>
<dbReference type="PATRIC" id="fig|269796.9.peg.318"/>
<dbReference type="EMBL" id="CP000230">
    <property type="protein sequence ID" value="ABC21069.1"/>
    <property type="molecule type" value="Genomic_DNA"/>
</dbReference>
<evidence type="ECO:0000256" key="1">
    <source>
        <dbReference type="PROSITE-ProRule" id="PRU00339"/>
    </source>
</evidence>
<dbReference type="PROSITE" id="PS50005">
    <property type="entry name" value="TPR"/>
    <property type="match status" value="2"/>
</dbReference>
<dbReference type="PANTHER" id="PTHR12558:SF13">
    <property type="entry name" value="CELL DIVISION CYCLE PROTEIN 27 HOMOLOG"/>
    <property type="match status" value="1"/>
</dbReference>
<dbReference type="Pfam" id="PF13432">
    <property type="entry name" value="TPR_16"/>
    <property type="match status" value="2"/>
</dbReference>
<feature type="repeat" description="TPR" evidence="1">
    <location>
        <begin position="425"/>
        <end position="458"/>
    </location>
</feature>
<name>Q2RXS6_RHORT</name>
<reference evidence="4 5" key="1">
    <citation type="journal article" date="2011" name="Stand. Genomic Sci.">
        <title>Complete genome sequence of Rhodospirillum rubrum type strain (S1).</title>
        <authorList>
            <person name="Munk A.C."/>
            <person name="Copeland A."/>
            <person name="Lucas S."/>
            <person name="Lapidus A."/>
            <person name="Del Rio T.G."/>
            <person name="Barry K."/>
            <person name="Detter J.C."/>
            <person name="Hammon N."/>
            <person name="Israni S."/>
            <person name="Pitluck S."/>
            <person name="Brettin T."/>
            <person name="Bruce D."/>
            <person name="Han C."/>
            <person name="Tapia R."/>
            <person name="Gilna P."/>
            <person name="Schmutz J."/>
            <person name="Larimer F."/>
            <person name="Land M."/>
            <person name="Kyrpides N.C."/>
            <person name="Mavromatis K."/>
            <person name="Richardson P."/>
            <person name="Rohde M."/>
            <person name="Goker M."/>
            <person name="Klenk H.P."/>
            <person name="Zhang Y."/>
            <person name="Roberts G.P."/>
            <person name="Reslewic S."/>
            <person name="Schwartz D.C."/>
        </authorList>
    </citation>
    <scope>NUCLEOTIDE SEQUENCE [LARGE SCALE GENOMIC DNA]</scope>
    <source>
        <strain evidence="5">ATCC 11170 / ATH 1.1.1 / DSM 467 / LMG 4362 / NCIMB 8255 / S1</strain>
    </source>
</reference>
<organism evidence="4 5">
    <name type="scientific">Rhodospirillum rubrum (strain ATCC 11170 / ATH 1.1.1 / DSM 467 / LMG 4362 / NCIMB 8255 / S1)</name>
    <dbReference type="NCBI Taxonomy" id="269796"/>
    <lineage>
        <taxon>Bacteria</taxon>
        <taxon>Pseudomonadati</taxon>
        <taxon>Pseudomonadota</taxon>
        <taxon>Alphaproteobacteria</taxon>
        <taxon>Rhodospirillales</taxon>
        <taxon>Rhodospirillaceae</taxon>
        <taxon>Rhodospirillum</taxon>
    </lineage>
</organism>
<keyword evidence="3" id="KW-0732">Signal</keyword>
<dbReference type="RefSeq" id="WP_011388017.1">
    <property type="nucleotide sequence ID" value="NC_007643.1"/>
</dbReference>
<feature type="chain" id="PRO_5004214930" evidence="3">
    <location>
        <begin position="19"/>
        <end position="599"/>
    </location>
</feature>
<evidence type="ECO:0000313" key="4">
    <source>
        <dbReference type="EMBL" id="ABC21069.1"/>
    </source>
</evidence>
<dbReference type="SMART" id="SM00028">
    <property type="entry name" value="TPR"/>
    <property type="match status" value="7"/>
</dbReference>
<dbReference type="Gene3D" id="1.25.40.10">
    <property type="entry name" value="Tetratricopeptide repeat domain"/>
    <property type="match status" value="2"/>
</dbReference>
<keyword evidence="5" id="KW-1185">Reference proteome</keyword>
<proteinExistence type="predicted"/>
<dbReference type="HOGENOM" id="CLU_007251_2_1_5"/>
<dbReference type="eggNOG" id="COG0457">
    <property type="taxonomic scope" value="Bacteria"/>
</dbReference>
<evidence type="ECO:0000256" key="3">
    <source>
        <dbReference type="SAM" id="SignalP"/>
    </source>
</evidence>
<accession>Q2RXS6</accession>
<dbReference type="SUPFAM" id="SSF48452">
    <property type="entry name" value="TPR-like"/>
    <property type="match status" value="3"/>
</dbReference>
<feature type="region of interest" description="Disordered" evidence="2">
    <location>
        <begin position="569"/>
        <end position="599"/>
    </location>
</feature>
<dbReference type="STRING" id="269796.Rru_A0264"/>
<sequence>MAIMRHGLAASVMGTALAMVVAVLPAGCANGQVGEANRPGTTPPSEIALAPSGLGSYLAARHAEAEGDTEAAAAFYLTALADDPDNLNLLRRAYFFNAVEGKVGEAAELASRLMVSDPTATIAPLVISADLAKRGQMREAATLINGQNRQGLNSFLVPVALAWARAGAGDAGGAMTALDELSKNAGYATLRALHGALLQEQLGNKAKAGELYEAYVKGGERPSLRGVQLAGGFFVRTGQAARARALAADYSQRFPDSLLLDNAVAGFAEGGTPPAPEVGTAKDGMAELYYGTASLLADNDLQTATMFNRLALHLRPDFPLAQLLLGQLLAGQNRHDDAIAAYRGIESHDTLMLAAGLAEAESLRAQGKIDDAVVEFDKLAAHFPSRPDPLIEKGDLLRQDQRFAEAATAYSAAIARMGAPDPRHWAVYFGRGVAYERTDRWPLAEQDFQTALRLNPDQPFVLNYLGYSWLDNGINVDQAKQLIERAVAQRPKDGYIIDSLGWAHFRLGEYAEAVGILERAIHETPDDATINDHLGDAYWMVGRRLEARYQWERALSLADDADLSASIQKKLDTGLSPPSPVVPRSAGRPAERQPTSATP</sequence>
<dbReference type="Proteomes" id="UP000001929">
    <property type="component" value="Chromosome"/>
</dbReference>